<dbReference type="PANTHER" id="PTHR42659:SF9">
    <property type="entry name" value="XANTHINE DEHYDROGENASE FAD-BINDING SUBUNIT XDHB-RELATED"/>
    <property type="match status" value="1"/>
</dbReference>
<dbReference type="Gene3D" id="3.30.465.10">
    <property type="match status" value="1"/>
</dbReference>
<keyword evidence="1" id="KW-0285">Flavoprotein</keyword>
<keyword evidence="3" id="KW-0560">Oxidoreductase</keyword>
<evidence type="ECO:0000256" key="3">
    <source>
        <dbReference type="ARBA" id="ARBA00023002"/>
    </source>
</evidence>
<organism evidence="5">
    <name type="scientific">Ignisphaera aggregans</name>
    <dbReference type="NCBI Taxonomy" id="334771"/>
    <lineage>
        <taxon>Archaea</taxon>
        <taxon>Thermoproteota</taxon>
        <taxon>Thermoprotei</taxon>
        <taxon>Desulfurococcales</taxon>
        <taxon>Desulfurococcaceae</taxon>
        <taxon>Ignisphaera</taxon>
    </lineage>
</organism>
<dbReference type="Pfam" id="PF00941">
    <property type="entry name" value="FAD_binding_5"/>
    <property type="match status" value="1"/>
</dbReference>
<dbReference type="InterPro" id="IPR005107">
    <property type="entry name" value="CO_DH_flav_C"/>
</dbReference>
<sequence>MIPKVEYYRFKTLDDALRFLRQYPDSKILAGGTDLIVQLRSGKTTARRIIDISGINGLSYIRDEDRYIKIGALITIEELKNNEIIREHAQPLWMAANNFAVWQIRNIATIGGNICNASPAADTVPPLIVLDARLRLQNVDRQREIKVKEFFKGPGETVIEKDEILTEIVIPKRDNGWRYSFIKLGKRHSHILSIVNVAVGLRTDKDMIEDVIVALGSVAPTPVRARSVEDYLKNHRITRTTLEEASQKVVKDIKPISDIRASAEYRIEMSKILVRRALNECLKNVFTTQ</sequence>
<comment type="caution">
    <text evidence="5">The sequence shown here is derived from an EMBL/GenBank/DDBJ whole genome shotgun (WGS) entry which is preliminary data.</text>
</comment>
<dbReference type="InterPro" id="IPR002346">
    <property type="entry name" value="Mopterin_DH_FAD-bd"/>
</dbReference>
<dbReference type="PANTHER" id="PTHR42659">
    <property type="entry name" value="XANTHINE DEHYDROGENASE SUBUNIT C-RELATED"/>
    <property type="match status" value="1"/>
</dbReference>
<dbReference type="InterPro" id="IPR036683">
    <property type="entry name" value="CO_DH_flav_C_dom_sf"/>
</dbReference>
<dbReference type="InterPro" id="IPR036318">
    <property type="entry name" value="FAD-bd_PCMH-like_sf"/>
</dbReference>
<dbReference type="SUPFAM" id="SSF56176">
    <property type="entry name" value="FAD-binding/transporter-associated domain-like"/>
    <property type="match status" value="1"/>
</dbReference>
<dbReference type="AlphaFoldDB" id="A0A7J3I654"/>
<dbReference type="PROSITE" id="PS51387">
    <property type="entry name" value="FAD_PCMH"/>
    <property type="match status" value="1"/>
</dbReference>
<dbReference type="InterPro" id="IPR016166">
    <property type="entry name" value="FAD-bd_PCMH"/>
</dbReference>
<dbReference type="EMBL" id="DTAI01000042">
    <property type="protein sequence ID" value="HGN36152.1"/>
    <property type="molecule type" value="Genomic_DNA"/>
</dbReference>
<gene>
    <name evidence="5" type="ORF">ENT87_01165</name>
</gene>
<evidence type="ECO:0000256" key="2">
    <source>
        <dbReference type="ARBA" id="ARBA00022827"/>
    </source>
</evidence>
<dbReference type="SMART" id="SM01092">
    <property type="entry name" value="CO_deh_flav_C"/>
    <property type="match status" value="1"/>
</dbReference>
<evidence type="ECO:0000256" key="1">
    <source>
        <dbReference type="ARBA" id="ARBA00022630"/>
    </source>
</evidence>
<dbReference type="FunFam" id="3.30.465.10:FF:000017">
    <property type="entry name" value="Xanthine dehydrogenase, FAD binding subunit"/>
    <property type="match status" value="1"/>
</dbReference>
<keyword evidence="2" id="KW-0274">FAD</keyword>
<evidence type="ECO:0000313" key="5">
    <source>
        <dbReference type="EMBL" id="HGN36152.1"/>
    </source>
</evidence>
<reference evidence="5" key="1">
    <citation type="journal article" date="2020" name="mSystems">
        <title>Genome- and Community-Level Interaction Insights into Carbon Utilization and Element Cycling Functions of Hydrothermarchaeota in Hydrothermal Sediment.</title>
        <authorList>
            <person name="Zhou Z."/>
            <person name="Liu Y."/>
            <person name="Xu W."/>
            <person name="Pan J."/>
            <person name="Luo Z.H."/>
            <person name="Li M."/>
        </authorList>
    </citation>
    <scope>NUCLEOTIDE SEQUENCE [LARGE SCALE GENOMIC DNA]</scope>
    <source>
        <strain evidence="5">SpSt-618</strain>
    </source>
</reference>
<evidence type="ECO:0000259" key="4">
    <source>
        <dbReference type="PROSITE" id="PS51387"/>
    </source>
</evidence>
<dbReference type="GO" id="GO:0016491">
    <property type="term" value="F:oxidoreductase activity"/>
    <property type="evidence" value="ECO:0007669"/>
    <property type="project" value="UniProtKB-KW"/>
</dbReference>
<dbReference type="Gene3D" id="3.30.43.10">
    <property type="entry name" value="Uridine Diphospho-n-acetylenolpyruvylglucosamine Reductase, domain 2"/>
    <property type="match status" value="1"/>
</dbReference>
<name>A0A7J3I654_9CREN</name>
<dbReference type="InterPro" id="IPR016169">
    <property type="entry name" value="FAD-bd_PCMH_sub2"/>
</dbReference>
<dbReference type="InterPro" id="IPR016167">
    <property type="entry name" value="FAD-bd_PCMH_sub1"/>
</dbReference>
<dbReference type="SUPFAM" id="SSF55447">
    <property type="entry name" value="CO dehydrogenase flavoprotein C-terminal domain-like"/>
    <property type="match status" value="1"/>
</dbReference>
<accession>A0A7J3I654</accession>
<proteinExistence type="predicted"/>
<dbReference type="GO" id="GO:0071949">
    <property type="term" value="F:FAD binding"/>
    <property type="evidence" value="ECO:0007669"/>
    <property type="project" value="InterPro"/>
</dbReference>
<dbReference type="InterPro" id="IPR051312">
    <property type="entry name" value="Diverse_Substr_Oxidored"/>
</dbReference>
<protein>
    <submittedName>
        <fullName evidence="5">Xanthine dehydrogenase family protein subunit M</fullName>
    </submittedName>
</protein>
<dbReference type="Gene3D" id="3.30.390.50">
    <property type="entry name" value="CO dehydrogenase flavoprotein, C-terminal domain"/>
    <property type="match status" value="1"/>
</dbReference>
<feature type="domain" description="FAD-binding PCMH-type" evidence="4">
    <location>
        <begin position="1"/>
        <end position="175"/>
    </location>
</feature>
<dbReference type="Pfam" id="PF03450">
    <property type="entry name" value="CO_deh_flav_C"/>
    <property type="match status" value="1"/>
</dbReference>